<dbReference type="RefSeq" id="XP_045098962.1">
    <property type="nucleotide sequence ID" value="XM_045244183.1"/>
</dbReference>
<keyword evidence="2" id="KW-1185">Reference proteome</keyword>
<accession>B6IHP3</accession>
<dbReference type="eggNOG" id="ENOG502TK0D">
    <property type="taxonomic scope" value="Eukaryota"/>
</dbReference>
<reference evidence="1 2" key="1">
    <citation type="journal article" date="2003" name="PLoS Biol.">
        <title>The genome sequence of Caenorhabditis briggsae: a platform for comparative genomics.</title>
        <authorList>
            <person name="Stein L.D."/>
            <person name="Bao Z."/>
            <person name="Blasiar D."/>
            <person name="Blumenthal T."/>
            <person name="Brent M.R."/>
            <person name="Chen N."/>
            <person name="Chinwalla A."/>
            <person name="Clarke L."/>
            <person name="Clee C."/>
            <person name="Coghlan A."/>
            <person name="Coulson A."/>
            <person name="D'Eustachio P."/>
            <person name="Fitch D.H."/>
            <person name="Fulton L.A."/>
            <person name="Fulton R.E."/>
            <person name="Griffiths-Jones S."/>
            <person name="Harris T.W."/>
            <person name="Hillier L.W."/>
            <person name="Kamath R."/>
            <person name="Kuwabara P.E."/>
            <person name="Mardis E.R."/>
            <person name="Marra M.A."/>
            <person name="Miner T.L."/>
            <person name="Minx P."/>
            <person name="Mullikin J.C."/>
            <person name="Plumb R.W."/>
            <person name="Rogers J."/>
            <person name="Schein J.E."/>
            <person name="Sohrmann M."/>
            <person name="Spieth J."/>
            <person name="Stajich J.E."/>
            <person name="Wei C."/>
            <person name="Willey D."/>
            <person name="Wilson R.K."/>
            <person name="Durbin R."/>
            <person name="Waterston R.H."/>
        </authorList>
    </citation>
    <scope>NUCLEOTIDE SEQUENCE [LARGE SCALE GENOMIC DNA]</scope>
    <source>
        <strain evidence="1 2">AF16</strain>
    </source>
</reference>
<dbReference type="KEGG" id="cbr:CBG_25888"/>
<protein>
    <submittedName>
        <fullName evidence="1">Protein CBG25888</fullName>
    </submittedName>
</protein>
<evidence type="ECO:0000313" key="1">
    <source>
        <dbReference type="EMBL" id="CAR99399.1"/>
    </source>
</evidence>
<evidence type="ECO:0000313" key="3">
    <source>
        <dbReference type="WormBase" id="CBG25888"/>
    </source>
</evidence>
<dbReference type="AlphaFoldDB" id="B6IHP3"/>
<gene>
    <name evidence="1 3" type="ORF">CBG25888</name>
    <name evidence="1" type="ORF">CBG_25888</name>
</gene>
<dbReference type="WormBase" id="CBG25888">
    <property type="protein sequence ID" value="CBP45711"/>
    <property type="gene ID" value="WBGene00087302"/>
</dbReference>
<dbReference type="HOGENOM" id="CLU_960527_0_0_1"/>
<dbReference type="InParanoid" id="B6IHP3"/>
<sequence>MARVTIDEIKKMLETEKELTSVMDKTSRMLKRSSEALEKYMTISGKQMEVMEKHTKALERNTETMEKYIEIMENQLTKDRHRKRSERIRLPSTSSEIMEISIPPLPTPATPEPTVKKAKVEVQVDNSTSSTQYKAISRWSAPTQMEQIAIATPSLLNITPNVQPSSGSHQMASQFSNPFRQKMTGCIYCSDNNYGHTSEMCPILKDSLARVNFMRLNRLCFTCAEPIFRCPGNYQCRFANRKCHHCPGTHLNALCVVKYPPINPSNSKRRKTISTAKNDAYSSAMFKKSI</sequence>
<name>B6IHP3_CAEBR</name>
<reference evidence="1 2" key="2">
    <citation type="journal article" date="2011" name="PLoS Genet.">
        <title>Caenorhabditis briggsae recombinant inbred line genotypes reveal inter-strain incompatibility and the evolution of recombination.</title>
        <authorList>
            <person name="Ross J.A."/>
            <person name="Koboldt D.C."/>
            <person name="Staisch J.E."/>
            <person name="Chamberlin H.M."/>
            <person name="Gupta B.P."/>
            <person name="Miller R.D."/>
            <person name="Baird S.E."/>
            <person name="Haag E.S."/>
        </authorList>
    </citation>
    <scope>NUCLEOTIDE SEQUENCE [LARGE SCALE GENOMIC DNA]</scope>
    <source>
        <strain evidence="1 2">AF16</strain>
    </source>
</reference>
<dbReference type="GeneID" id="68917370"/>
<evidence type="ECO:0000313" key="2">
    <source>
        <dbReference type="Proteomes" id="UP000008549"/>
    </source>
</evidence>
<proteinExistence type="predicted"/>
<organism evidence="1 2">
    <name type="scientific">Caenorhabditis briggsae</name>
    <dbReference type="NCBI Taxonomy" id="6238"/>
    <lineage>
        <taxon>Eukaryota</taxon>
        <taxon>Metazoa</taxon>
        <taxon>Ecdysozoa</taxon>
        <taxon>Nematoda</taxon>
        <taxon>Chromadorea</taxon>
        <taxon>Rhabditida</taxon>
        <taxon>Rhabditina</taxon>
        <taxon>Rhabditomorpha</taxon>
        <taxon>Rhabditoidea</taxon>
        <taxon>Rhabditidae</taxon>
        <taxon>Peloderinae</taxon>
        <taxon>Caenorhabditis</taxon>
    </lineage>
</organism>
<dbReference type="CTD" id="68917370"/>
<dbReference type="Proteomes" id="UP000008549">
    <property type="component" value="Unassembled WGS sequence"/>
</dbReference>
<dbReference type="EMBL" id="HE601459">
    <property type="protein sequence ID" value="CAR99399.1"/>
    <property type="molecule type" value="Genomic_DNA"/>
</dbReference>